<dbReference type="Proteomes" id="UP000247409">
    <property type="component" value="Unassembled WGS sequence"/>
</dbReference>
<evidence type="ECO:0000256" key="5">
    <source>
        <dbReference type="ARBA" id="ARBA00023136"/>
    </source>
</evidence>
<feature type="transmembrane region" description="Helical" evidence="7">
    <location>
        <begin position="153"/>
        <end position="177"/>
    </location>
</feature>
<organism evidence="8 9">
    <name type="scientific">Gracilariopsis chorda</name>
    <dbReference type="NCBI Taxonomy" id="448386"/>
    <lineage>
        <taxon>Eukaryota</taxon>
        <taxon>Rhodophyta</taxon>
        <taxon>Florideophyceae</taxon>
        <taxon>Rhodymeniophycidae</taxon>
        <taxon>Gracilariales</taxon>
        <taxon>Gracilariaceae</taxon>
        <taxon>Gracilariopsis</taxon>
    </lineage>
</organism>
<feature type="transmembrane region" description="Helical" evidence="7">
    <location>
        <begin position="216"/>
        <end position="238"/>
    </location>
</feature>
<dbReference type="GO" id="GO:0005886">
    <property type="term" value="C:plasma membrane"/>
    <property type="evidence" value="ECO:0007669"/>
    <property type="project" value="TreeGrafter"/>
</dbReference>
<feature type="transmembrane region" description="Helical" evidence="7">
    <location>
        <begin position="65"/>
        <end position="87"/>
    </location>
</feature>
<accession>A0A2V3J2X2</accession>
<dbReference type="PANTHER" id="PTHR30028:SF0">
    <property type="entry name" value="PROTEIN ALUMINUM SENSITIVE 3"/>
    <property type="match status" value="1"/>
</dbReference>
<evidence type="ECO:0000313" key="8">
    <source>
        <dbReference type="EMBL" id="PXF48683.1"/>
    </source>
</evidence>
<keyword evidence="5 7" id="KW-0472">Membrane</keyword>
<keyword evidence="4 7" id="KW-1133">Transmembrane helix</keyword>
<name>A0A2V3J2X2_9FLOR</name>
<evidence type="ECO:0000256" key="3">
    <source>
        <dbReference type="ARBA" id="ARBA00022692"/>
    </source>
</evidence>
<feature type="transmembrane region" description="Helical" evidence="7">
    <location>
        <begin position="122"/>
        <end position="147"/>
    </location>
</feature>
<feature type="transmembrane region" description="Helical" evidence="7">
    <location>
        <begin position="37"/>
        <end position="58"/>
    </location>
</feature>
<protein>
    <submittedName>
        <fullName evidence="8">Protein ALUMINUM SENSITIVE 3</fullName>
    </submittedName>
</protein>
<evidence type="ECO:0000256" key="4">
    <source>
        <dbReference type="ARBA" id="ARBA00022989"/>
    </source>
</evidence>
<dbReference type="InterPro" id="IPR005226">
    <property type="entry name" value="UPF0014_fam"/>
</dbReference>
<gene>
    <name evidence="8" type="ORF">BWQ96_01535</name>
</gene>
<dbReference type="OrthoDB" id="432685at2759"/>
<dbReference type="PANTHER" id="PTHR30028">
    <property type="entry name" value="UPF0014 INNER MEMBRANE PROTEIN YBBM-RELATED"/>
    <property type="match status" value="1"/>
</dbReference>
<evidence type="ECO:0000313" key="9">
    <source>
        <dbReference type="Proteomes" id="UP000247409"/>
    </source>
</evidence>
<evidence type="ECO:0000256" key="6">
    <source>
        <dbReference type="SAM" id="MobiDB-lite"/>
    </source>
</evidence>
<dbReference type="Pfam" id="PF03649">
    <property type="entry name" value="UPF0014"/>
    <property type="match status" value="1"/>
</dbReference>
<dbReference type="EMBL" id="NBIV01000012">
    <property type="protein sequence ID" value="PXF48683.1"/>
    <property type="molecule type" value="Genomic_DNA"/>
</dbReference>
<reference evidence="8 9" key="1">
    <citation type="journal article" date="2018" name="Mol. Biol. Evol.">
        <title>Analysis of the draft genome of the red seaweed Gracilariopsis chorda provides insights into genome size evolution in Rhodophyta.</title>
        <authorList>
            <person name="Lee J."/>
            <person name="Yang E.C."/>
            <person name="Graf L."/>
            <person name="Yang J.H."/>
            <person name="Qiu H."/>
            <person name="Zel Zion U."/>
            <person name="Chan C.X."/>
            <person name="Stephens T.G."/>
            <person name="Weber A.P.M."/>
            <person name="Boo G.H."/>
            <person name="Boo S.M."/>
            <person name="Kim K.M."/>
            <person name="Shin Y."/>
            <person name="Jung M."/>
            <person name="Lee S.J."/>
            <person name="Yim H.S."/>
            <person name="Lee J.H."/>
            <person name="Bhattacharya D."/>
            <person name="Yoon H.S."/>
        </authorList>
    </citation>
    <scope>NUCLEOTIDE SEQUENCE [LARGE SCALE GENOMIC DNA]</scope>
    <source>
        <strain evidence="8 9">SKKU-2015</strain>
        <tissue evidence="8">Whole body</tissue>
    </source>
</reference>
<feature type="transmembrane region" description="Helical" evidence="7">
    <location>
        <begin position="250"/>
        <end position="276"/>
    </location>
</feature>
<comment type="subcellular location">
    <subcellularLocation>
        <location evidence="1">Membrane</location>
        <topology evidence="1">Multi-pass membrane protein</topology>
    </subcellularLocation>
</comment>
<evidence type="ECO:0000256" key="2">
    <source>
        <dbReference type="ARBA" id="ARBA00005268"/>
    </source>
</evidence>
<feature type="transmembrane region" description="Helical" evidence="7">
    <location>
        <begin position="93"/>
        <end position="110"/>
    </location>
</feature>
<keyword evidence="3 7" id="KW-0812">Transmembrane</keyword>
<feature type="region of interest" description="Disordered" evidence="6">
    <location>
        <begin position="322"/>
        <end position="369"/>
    </location>
</feature>
<evidence type="ECO:0000256" key="7">
    <source>
        <dbReference type="SAM" id="Phobius"/>
    </source>
</evidence>
<proteinExistence type="inferred from homology"/>
<sequence length="369" mass="40592">MDNRGGEEMIRFMPPSVLHLHDTSEHVTDNGVVELSYGQLATLVLSLSVVLIVGYRLSLEIEKQLIVGAIRCFIQLSALGLILVPIIKHNYSPLVLFYIMLMLFVAAVEASSRPTYAFDSLFLVCFVSIATAVTTLALFTFTIVLPIGLDAQYAIPIIGMITGNAMSAVSVTISNIVNNLAEHKQDVELLLALGATRWEAAMSVIKSSIKLGLTPMLNMMNVTGLVAIPGMMTGQIIGGTPPSTAAKYQLVIMYVIAGSATISTLTASFLTVRALIDHEHRIQNEKLYHRDHVNRIETVLRSVRYLSTFFWNWRSQSLQTGSPFPSHVHGPLPSLDQTDFLPKNEEQAPNYGSIQTEVRDEVRPPSPQE</sequence>
<evidence type="ECO:0000256" key="1">
    <source>
        <dbReference type="ARBA" id="ARBA00004141"/>
    </source>
</evidence>
<dbReference type="AlphaFoldDB" id="A0A2V3J2X2"/>
<keyword evidence="9" id="KW-1185">Reference proteome</keyword>
<comment type="caution">
    <text evidence="8">The sequence shown here is derived from an EMBL/GenBank/DDBJ whole genome shotgun (WGS) entry which is preliminary data.</text>
</comment>
<comment type="similarity">
    <text evidence="2">Belongs to the UPF0014 family.</text>
</comment>